<dbReference type="InterPro" id="IPR051323">
    <property type="entry name" value="AtsK-like"/>
</dbReference>
<name>A0A8H3Z4F9_VENIN</name>
<keyword evidence="6" id="KW-0408">Iron</keyword>
<dbReference type="AlphaFoldDB" id="A0A8H3Z4F9"/>
<comment type="cofactor">
    <cofactor evidence="1">
        <name>Fe(2+)</name>
        <dbReference type="ChEBI" id="CHEBI:29033"/>
    </cofactor>
</comment>
<evidence type="ECO:0000313" key="8">
    <source>
        <dbReference type="EMBL" id="KAE9979391.1"/>
    </source>
</evidence>
<dbReference type="InterPro" id="IPR003819">
    <property type="entry name" value="TauD/TfdA-like"/>
</dbReference>
<dbReference type="FunFam" id="3.60.130.10:FF:000003">
    <property type="entry name" value="Alpha-ketoglutarate-dependent taurine dioxygenase"/>
    <property type="match status" value="1"/>
</dbReference>
<evidence type="ECO:0000256" key="2">
    <source>
        <dbReference type="ARBA" id="ARBA00005896"/>
    </source>
</evidence>
<dbReference type="GO" id="GO:0005737">
    <property type="term" value="C:cytoplasm"/>
    <property type="evidence" value="ECO:0007669"/>
    <property type="project" value="TreeGrafter"/>
</dbReference>
<organism evidence="8 10">
    <name type="scientific">Venturia inaequalis</name>
    <name type="common">Apple scab fungus</name>
    <dbReference type="NCBI Taxonomy" id="5025"/>
    <lineage>
        <taxon>Eukaryota</taxon>
        <taxon>Fungi</taxon>
        <taxon>Dikarya</taxon>
        <taxon>Ascomycota</taxon>
        <taxon>Pezizomycotina</taxon>
        <taxon>Dothideomycetes</taxon>
        <taxon>Pleosporomycetidae</taxon>
        <taxon>Venturiales</taxon>
        <taxon>Venturiaceae</taxon>
        <taxon>Venturia</taxon>
    </lineage>
</organism>
<protein>
    <recommendedName>
        <fullName evidence="7">TauD/TfdA-like domain-containing protein</fullName>
    </recommendedName>
</protein>
<dbReference type="PANTHER" id="PTHR30468">
    <property type="entry name" value="ALPHA-KETOGLUTARATE-DEPENDENT SULFONATE DIOXYGENASE"/>
    <property type="match status" value="1"/>
</dbReference>
<accession>A0A8H3Z4F9</accession>
<evidence type="ECO:0000313" key="9">
    <source>
        <dbReference type="EMBL" id="KAE9991292.1"/>
    </source>
</evidence>
<evidence type="ECO:0000313" key="11">
    <source>
        <dbReference type="Proteomes" id="UP000490939"/>
    </source>
</evidence>
<reference evidence="8 10" key="1">
    <citation type="submission" date="2018-12" db="EMBL/GenBank/DDBJ databases">
        <title>Venturia inaequalis Genome Resource.</title>
        <authorList>
            <person name="Lichtner F.J."/>
        </authorList>
    </citation>
    <scope>NUCLEOTIDE SEQUENCE [LARGE SCALE GENOMIC DNA]</scope>
    <source>
        <strain evidence="8 10">120213</strain>
        <strain evidence="9 11">DMI_063113</strain>
    </source>
</reference>
<dbReference type="Proteomes" id="UP000447873">
    <property type="component" value="Unassembled WGS sequence"/>
</dbReference>
<evidence type="ECO:0000256" key="5">
    <source>
        <dbReference type="ARBA" id="ARBA00023002"/>
    </source>
</evidence>
<keyword evidence="3" id="KW-0479">Metal-binding</keyword>
<evidence type="ECO:0000256" key="6">
    <source>
        <dbReference type="ARBA" id="ARBA00023004"/>
    </source>
</evidence>
<keyword evidence="11" id="KW-1185">Reference proteome</keyword>
<dbReference type="EMBL" id="WNWS01000119">
    <property type="protein sequence ID" value="KAE9979391.1"/>
    <property type="molecule type" value="Genomic_DNA"/>
</dbReference>
<keyword evidence="4" id="KW-0223">Dioxygenase</keyword>
<keyword evidence="5" id="KW-0560">Oxidoreductase</keyword>
<comment type="caution">
    <text evidence="8">The sequence shown here is derived from an EMBL/GenBank/DDBJ whole genome shotgun (WGS) entry which is preliminary data.</text>
</comment>
<dbReference type="InterPro" id="IPR042098">
    <property type="entry name" value="TauD-like_sf"/>
</dbReference>
<dbReference type="Pfam" id="PF02668">
    <property type="entry name" value="TauD"/>
    <property type="match status" value="1"/>
</dbReference>
<dbReference type="GO" id="GO:0016706">
    <property type="term" value="F:2-oxoglutarate-dependent dioxygenase activity"/>
    <property type="evidence" value="ECO:0007669"/>
    <property type="project" value="TreeGrafter"/>
</dbReference>
<dbReference type="Proteomes" id="UP000490939">
    <property type="component" value="Unassembled WGS sequence"/>
</dbReference>
<comment type="similarity">
    <text evidence="2">Belongs to the TfdA dioxygenase family.</text>
</comment>
<evidence type="ECO:0000256" key="4">
    <source>
        <dbReference type="ARBA" id="ARBA00022964"/>
    </source>
</evidence>
<feature type="domain" description="TauD/TfdA-like" evidence="7">
    <location>
        <begin position="125"/>
        <end position="395"/>
    </location>
</feature>
<proteinExistence type="inferred from homology"/>
<sequence length="410" mass="45276">MAPSVADIEVAPVPVVIKSLPERAIRVEVVAVENDSSVKPPSSIDEVAAIETPKTAEEIIESKPKIRRIIDEEGGTTTASIWYPHYLPVWNHSEKYPALEDFVHVEHGANADSAFPDLLKEGSKIQKLTPSTGSEVTGVQLSELSNAGKDQLALLVARRKVVAFRDQDLADVPIQEALDFGGYFGRHHIHPTSGAPEGYPEIHLVHRNGSNGEFEAFLANRNSSVEWHSDVTYEKQPPGTTFLIILDTPEVGGDTAFVNHVEAYNRLSPALKERLHGLKAVHSGFEQAEFSRQRGGVVRREPVSTEHPLIRTHPATGEKALFVNGGFTRSIVGLRKEESDALLAFLVAHVGRGIDYQSRIRWATRTVVVWDNRVTSHSAIVDWTSGERRHLARITPQAEIPYETPYIGEV</sequence>
<dbReference type="Gene3D" id="3.60.130.10">
    <property type="entry name" value="Clavaminate synthase-like"/>
    <property type="match status" value="1"/>
</dbReference>
<evidence type="ECO:0000256" key="3">
    <source>
        <dbReference type="ARBA" id="ARBA00022723"/>
    </source>
</evidence>
<gene>
    <name evidence="9" type="ORF">EG327_000181</name>
    <name evidence="8" type="ORF">EG328_000876</name>
</gene>
<evidence type="ECO:0000259" key="7">
    <source>
        <dbReference type="Pfam" id="PF02668"/>
    </source>
</evidence>
<dbReference type="PANTHER" id="PTHR30468:SF28">
    <property type="entry name" value="ALPHA-KETOGLUTARATE-DEPENDENT TAURINE DIOXYGENASE (AFU_ORTHOLOGUE AFUA_8G02210)-RELATED"/>
    <property type="match status" value="1"/>
</dbReference>
<dbReference type="GO" id="GO:0046872">
    <property type="term" value="F:metal ion binding"/>
    <property type="evidence" value="ECO:0007669"/>
    <property type="project" value="UniProtKB-KW"/>
</dbReference>
<dbReference type="SUPFAM" id="SSF51197">
    <property type="entry name" value="Clavaminate synthase-like"/>
    <property type="match status" value="1"/>
</dbReference>
<evidence type="ECO:0000313" key="10">
    <source>
        <dbReference type="Proteomes" id="UP000447873"/>
    </source>
</evidence>
<dbReference type="EMBL" id="WNWR01000101">
    <property type="protein sequence ID" value="KAE9991292.1"/>
    <property type="molecule type" value="Genomic_DNA"/>
</dbReference>
<evidence type="ECO:0000256" key="1">
    <source>
        <dbReference type="ARBA" id="ARBA00001954"/>
    </source>
</evidence>